<evidence type="ECO:0000313" key="4">
    <source>
        <dbReference type="EMBL" id="GAA0166615.1"/>
    </source>
</evidence>
<comment type="caution">
    <text evidence="4">The sequence shown here is derived from an EMBL/GenBank/DDBJ whole genome shotgun (WGS) entry which is preliminary data.</text>
</comment>
<feature type="transmembrane region" description="Helical" evidence="2">
    <location>
        <begin position="97"/>
        <end position="116"/>
    </location>
</feature>
<proteinExistence type="predicted"/>
<keyword evidence="5" id="KW-1185">Reference proteome</keyword>
<dbReference type="GO" id="GO:0016787">
    <property type="term" value="F:hydrolase activity"/>
    <property type="evidence" value="ECO:0007669"/>
    <property type="project" value="UniProtKB-KW"/>
</dbReference>
<dbReference type="PANTHER" id="PTHR45763:SF36">
    <property type="entry name" value="AB HYDROLASE-1 DOMAIN-CONTAINING PROTEIN"/>
    <property type="match status" value="1"/>
</dbReference>
<reference evidence="4 5" key="1">
    <citation type="submission" date="2024-01" db="EMBL/GenBank/DDBJ databases">
        <title>The complete chloroplast genome sequence of Lithospermum erythrorhizon: insights into the phylogenetic relationship among Boraginaceae species and the maternal lineages of purple gromwells.</title>
        <authorList>
            <person name="Okada T."/>
            <person name="Watanabe K."/>
        </authorList>
    </citation>
    <scope>NUCLEOTIDE SEQUENCE [LARGE SCALE GENOMIC DNA]</scope>
</reference>
<gene>
    <name evidence="4" type="ORF">LIER_21734</name>
</gene>
<feature type="domain" description="AB hydrolase-1" evidence="3">
    <location>
        <begin position="164"/>
        <end position="448"/>
    </location>
</feature>
<dbReference type="Proteomes" id="UP001454036">
    <property type="component" value="Unassembled WGS sequence"/>
</dbReference>
<dbReference type="Gene3D" id="3.40.50.1820">
    <property type="entry name" value="alpha/beta hydrolase"/>
    <property type="match status" value="1"/>
</dbReference>
<evidence type="ECO:0000313" key="5">
    <source>
        <dbReference type="Proteomes" id="UP001454036"/>
    </source>
</evidence>
<evidence type="ECO:0000256" key="1">
    <source>
        <dbReference type="SAM" id="MobiDB-lite"/>
    </source>
</evidence>
<dbReference type="EMBL" id="BAABME010005792">
    <property type="protein sequence ID" value="GAA0166615.1"/>
    <property type="molecule type" value="Genomic_DNA"/>
</dbReference>
<dbReference type="InterPro" id="IPR029058">
    <property type="entry name" value="AB_hydrolase_fold"/>
</dbReference>
<sequence>MSEVNESRSTWPPPYHAGAPTAEGGGSGGDWRYQAVEFMKGVGEMSVEFGKGVRDVVKQNIVRNDSVIVRKMRGPCTRVIGKLRFLNEYLPEDRDPLHAWCVILFVAFLAFAALILDSDGDSTPMVKKMYSHPPSASRILLPDGRHLAYQEQGVSAEQARFSMIVLHSFLSSRLAGLPGIKASLLQEFGIRLVTYDLPGFGESDPHPNRNLQSSAVDLLHLSYAVNVADKFWVVGHSGASMHVWAALRYIPDRIAGAVMIAPLMNPYEPKFTKHESRRIWKKWTMRKKMMYSLARKFPRLLAYYYHRSFLSGNHGHLETLLSSSLGKKDRALVEHRVFEEFWQRDVEESVRQGNVKPFVEEAILQVSHWGFSLTELQMQEKRKGKGLIFRLKSLFSKEEDLKGFIGPIHVWQGMEDMVVPPAMSDFLQRVVPQAMVHKLLYEGHYTYFYFCDECHRQIFTTVLGNPQGPLAPTIDQQTSSIEDEDIEEINLEDMAADVDAADSFFDNSGVEQTCPSTCRI</sequence>
<dbReference type="SUPFAM" id="SSF53474">
    <property type="entry name" value="alpha/beta-Hydrolases"/>
    <property type="match status" value="1"/>
</dbReference>
<dbReference type="Pfam" id="PF00561">
    <property type="entry name" value="Abhydrolase_1"/>
    <property type="match status" value="1"/>
</dbReference>
<keyword evidence="2" id="KW-0812">Transmembrane</keyword>
<organism evidence="4 5">
    <name type="scientific">Lithospermum erythrorhizon</name>
    <name type="common">Purple gromwell</name>
    <name type="synonym">Lithospermum officinale var. erythrorhizon</name>
    <dbReference type="NCBI Taxonomy" id="34254"/>
    <lineage>
        <taxon>Eukaryota</taxon>
        <taxon>Viridiplantae</taxon>
        <taxon>Streptophyta</taxon>
        <taxon>Embryophyta</taxon>
        <taxon>Tracheophyta</taxon>
        <taxon>Spermatophyta</taxon>
        <taxon>Magnoliopsida</taxon>
        <taxon>eudicotyledons</taxon>
        <taxon>Gunneridae</taxon>
        <taxon>Pentapetalae</taxon>
        <taxon>asterids</taxon>
        <taxon>lamiids</taxon>
        <taxon>Boraginales</taxon>
        <taxon>Boraginaceae</taxon>
        <taxon>Boraginoideae</taxon>
        <taxon>Lithospermeae</taxon>
        <taxon>Lithospermum</taxon>
    </lineage>
</organism>
<evidence type="ECO:0000259" key="3">
    <source>
        <dbReference type="Pfam" id="PF00561"/>
    </source>
</evidence>
<dbReference type="PANTHER" id="PTHR45763">
    <property type="entry name" value="HYDROLASE, ALPHA/BETA FOLD FAMILY PROTEIN, EXPRESSED-RELATED"/>
    <property type="match status" value="1"/>
</dbReference>
<feature type="region of interest" description="Disordered" evidence="1">
    <location>
        <begin position="1"/>
        <end position="27"/>
    </location>
</feature>
<dbReference type="InterPro" id="IPR000073">
    <property type="entry name" value="AB_hydrolase_1"/>
</dbReference>
<keyword evidence="4" id="KW-0378">Hydrolase</keyword>
<keyword evidence="2" id="KW-1133">Transmembrane helix</keyword>
<name>A0AAV3QRF2_LITER</name>
<protein>
    <submittedName>
        <fullName evidence="4">Hydrolase</fullName>
    </submittedName>
</protein>
<keyword evidence="2" id="KW-0472">Membrane</keyword>
<accession>A0AAV3QRF2</accession>
<evidence type="ECO:0000256" key="2">
    <source>
        <dbReference type="SAM" id="Phobius"/>
    </source>
</evidence>
<dbReference type="AlphaFoldDB" id="A0AAV3QRF2"/>